<comment type="caution">
    <text evidence="2">The sequence shown here is derived from an EMBL/GenBank/DDBJ whole genome shotgun (WGS) entry which is preliminary data.</text>
</comment>
<dbReference type="PANTHER" id="PTHR37811:SF2">
    <property type="entry name" value="ABM DOMAIN-CONTAINING PROTEIN"/>
    <property type="match status" value="1"/>
</dbReference>
<evidence type="ECO:0000313" key="3">
    <source>
        <dbReference type="Proteomes" id="UP000286071"/>
    </source>
</evidence>
<dbReference type="OrthoDB" id="9797060at2"/>
<gene>
    <name evidence="2" type="ORF">BK659_19620</name>
</gene>
<evidence type="ECO:0000313" key="2">
    <source>
        <dbReference type="EMBL" id="RON06515.1"/>
    </source>
</evidence>
<dbReference type="Gene3D" id="3.30.70.100">
    <property type="match status" value="1"/>
</dbReference>
<dbReference type="InterPro" id="IPR052936">
    <property type="entry name" value="Jasmonate_Hydroxylase-like"/>
</dbReference>
<accession>A0A423H2P1</accession>
<dbReference type="RefSeq" id="WP_123426754.1">
    <property type="nucleotide sequence ID" value="NZ_MOBJ01000014.1"/>
</dbReference>
<dbReference type="Pfam" id="PF03992">
    <property type="entry name" value="ABM"/>
    <property type="match status" value="1"/>
</dbReference>
<dbReference type="PANTHER" id="PTHR37811">
    <property type="entry name" value="BLL5343 PROTEIN"/>
    <property type="match status" value="1"/>
</dbReference>
<dbReference type="SUPFAM" id="SSF54909">
    <property type="entry name" value="Dimeric alpha+beta barrel"/>
    <property type="match status" value="1"/>
</dbReference>
<dbReference type="InterPro" id="IPR007138">
    <property type="entry name" value="ABM_dom"/>
</dbReference>
<dbReference type="EMBL" id="MOBJ01000014">
    <property type="protein sequence ID" value="RON06515.1"/>
    <property type="molecule type" value="Genomic_DNA"/>
</dbReference>
<reference evidence="2 3" key="1">
    <citation type="submission" date="2016-10" db="EMBL/GenBank/DDBJ databases">
        <title>Comparative genome analysis of multiple Pseudomonas spp. focuses on biocontrol and plant growth promoting traits.</title>
        <authorList>
            <person name="Tao X.-Y."/>
            <person name="Taylor C.G."/>
        </authorList>
    </citation>
    <scope>NUCLEOTIDE SEQUENCE [LARGE SCALE GENOMIC DNA]</scope>
    <source>
        <strain evidence="2 3">48H11</strain>
    </source>
</reference>
<sequence length="110" mass="12507">MIANTPSPPYYAVIFTSLRTTVDQGYEQAAQRMVELARDQPGFLGVESARGEDGLGITVSYWSSEEAILAWKQHAEHSATRERGRSTWYETFQTRVCKVERAYAFERQPA</sequence>
<evidence type="ECO:0000259" key="1">
    <source>
        <dbReference type="PROSITE" id="PS51725"/>
    </source>
</evidence>
<dbReference type="Proteomes" id="UP000286071">
    <property type="component" value="Unassembled WGS sequence"/>
</dbReference>
<dbReference type="InterPro" id="IPR011008">
    <property type="entry name" value="Dimeric_a/b-barrel"/>
</dbReference>
<dbReference type="PROSITE" id="PS51725">
    <property type="entry name" value="ABM"/>
    <property type="match status" value="1"/>
</dbReference>
<protein>
    <recommendedName>
        <fullName evidence="1">ABM domain-containing protein</fullName>
    </recommendedName>
</protein>
<feature type="domain" description="ABM" evidence="1">
    <location>
        <begin position="10"/>
        <end position="96"/>
    </location>
</feature>
<name>A0A423H2P1_9PSED</name>
<proteinExistence type="predicted"/>
<dbReference type="AlphaFoldDB" id="A0A423H2P1"/>
<organism evidence="2 3">
    <name type="scientific">Pseudomonas brassicacearum</name>
    <dbReference type="NCBI Taxonomy" id="930166"/>
    <lineage>
        <taxon>Bacteria</taxon>
        <taxon>Pseudomonadati</taxon>
        <taxon>Pseudomonadota</taxon>
        <taxon>Gammaproteobacteria</taxon>
        <taxon>Pseudomonadales</taxon>
        <taxon>Pseudomonadaceae</taxon>
        <taxon>Pseudomonas</taxon>
    </lineage>
</organism>